<sequence length="267" mass="28209">MSRFSEELRDPWGLLLGATAGGAAWAVDVHPAGAAVVGVTVWLVKSFASAWQSTGGESRTGPEEPPVAAGSPEEAWLRRAERAASGFGDLAASMRGRILLDRIASMRPQVDDTVATLRRLAGQASVTGAALGRFDPAFLREELARLERARASAPADIGDDVAGDIEGDMAGDVTGDLDRSIASLKSQQQIHDRLSATRARVLSRLESGAIDLEGLVARAVEVSAMTAASSADDGRRDLDDLVSELELTRQSLHEVEEAARRDLGRAS</sequence>
<proteinExistence type="predicted"/>
<comment type="caution">
    <text evidence="2">The sequence shown here is derived from an EMBL/GenBank/DDBJ whole genome shotgun (WGS) entry which is preliminary data.</text>
</comment>
<accession>A0A8J3PVB9</accession>
<keyword evidence="3" id="KW-1185">Reference proteome</keyword>
<reference evidence="2 3" key="1">
    <citation type="submission" date="2021-01" db="EMBL/GenBank/DDBJ databases">
        <title>Whole genome shotgun sequence of Planotetraspora kaengkrachanensis NBRC 104272.</title>
        <authorList>
            <person name="Komaki H."/>
            <person name="Tamura T."/>
        </authorList>
    </citation>
    <scope>NUCLEOTIDE SEQUENCE [LARGE SCALE GENOMIC DNA]</scope>
    <source>
        <strain evidence="2 3">NBRC 104272</strain>
    </source>
</reference>
<gene>
    <name evidence="2" type="ORF">Pka01_48930</name>
</gene>
<organism evidence="2 3">
    <name type="scientific">Planotetraspora kaengkrachanensis</name>
    <dbReference type="NCBI Taxonomy" id="575193"/>
    <lineage>
        <taxon>Bacteria</taxon>
        <taxon>Bacillati</taxon>
        <taxon>Actinomycetota</taxon>
        <taxon>Actinomycetes</taxon>
        <taxon>Streptosporangiales</taxon>
        <taxon>Streptosporangiaceae</taxon>
        <taxon>Planotetraspora</taxon>
    </lineage>
</organism>
<dbReference type="Proteomes" id="UP000630097">
    <property type="component" value="Unassembled WGS sequence"/>
</dbReference>
<name>A0A8J3PVB9_9ACTN</name>
<protein>
    <submittedName>
        <fullName evidence="2">Uncharacterized protein</fullName>
    </submittedName>
</protein>
<evidence type="ECO:0000313" key="3">
    <source>
        <dbReference type="Proteomes" id="UP000630097"/>
    </source>
</evidence>
<evidence type="ECO:0000313" key="2">
    <source>
        <dbReference type="EMBL" id="GIG81766.1"/>
    </source>
</evidence>
<dbReference type="EMBL" id="BONV01000024">
    <property type="protein sequence ID" value="GIG81766.1"/>
    <property type="molecule type" value="Genomic_DNA"/>
</dbReference>
<feature type="region of interest" description="Disordered" evidence="1">
    <location>
        <begin position="53"/>
        <end position="73"/>
    </location>
</feature>
<evidence type="ECO:0000256" key="1">
    <source>
        <dbReference type="SAM" id="MobiDB-lite"/>
    </source>
</evidence>
<dbReference type="RefSeq" id="WP_203885112.1">
    <property type="nucleotide sequence ID" value="NZ_BAABHH010000019.1"/>
</dbReference>
<dbReference type="AlphaFoldDB" id="A0A8J3PVB9"/>